<dbReference type="SMART" id="SM00967">
    <property type="entry name" value="SpoU_sub_bind"/>
    <property type="match status" value="1"/>
</dbReference>
<dbReference type="InterPro" id="IPR029028">
    <property type="entry name" value="Alpha/beta_knot_MTases"/>
</dbReference>
<keyword evidence="2 5" id="KW-0489">Methyltransferase</keyword>
<evidence type="ECO:0000256" key="3">
    <source>
        <dbReference type="ARBA" id="ARBA00022679"/>
    </source>
</evidence>
<dbReference type="GO" id="GO:0008173">
    <property type="term" value="F:RNA methyltransferase activity"/>
    <property type="evidence" value="ECO:0007669"/>
    <property type="project" value="InterPro"/>
</dbReference>
<evidence type="ECO:0000256" key="1">
    <source>
        <dbReference type="ARBA" id="ARBA00007228"/>
    </source>
</evidence>
<dbReference type="RefSeq" id="WP_134110048.1">
    <property type="nucleotide sequence ID" value="NZ_SOCN01000001.1"/>
</dbReference>
<organism evidence="5 6">
    <name type="scientific">Mycoplasmopsis mustelae</name>
    <dbReference type="NCBI Taxonomy" id="171289"/>
    <lineage>
        <taxon>Bacteria</taxon>
        <taxon>Bacillati</taxon>
        <taxon>Mycoplasmatota</taxon>
        <taxon>Mycoplasmoidales</taxon>
        <taxon>Metamycoplasmataceae</taxon>
        <taxon>Mycoplasmopsis</taxon>
    </lineage>
</organism>
<dbReference type="AlphaFoldDB" id="A0A4R7UCG1"/>
<sequence length="233" mass="25842">MKELLLCGKNTVLDAYNNGIKFKKIYLSKVENKHFFKNLANIEIKDLNFLNQLTNQNHQGFIALIDEIICKDLNYLIKKQPKCVLILDHIQDPHNFGAIIRTANAAGIKDIIFAKEKSVDLNATVLKISSGGFVGMNFYKVNSLSASISRLKKNGYWAYATTLDANALPHTQIIYNTPTIIIVGNEGDGVTKSVLSVCDQSVYIKQFGSVQSLNVSVATGIILFDLMNKINAN</sequence>
<dbReference type="NCBIfam" id="TIGR00186">
    <property type="entry name" value="rRNA_methyl_3"/>
    <property type="match status" value="1"/>
</dbReference>
<keyword evidence="3 5" id="KW-0808">Transferase</keyword>
<dbReference type="GO" id="GO:0003723">
    <property type="term" value="F:RNA binding"/>
    <property type="evidence" value="ECO:0007669"/>
    <property type="project" value="InterPro"/>
</dbReference>
<dbReference type="Gene3D" id="3.40.1280.10">
    <property type="match status" value="1"/>
</dbReference>
<dbReference type="OrthoDB" id="9794400at2"/>
<dbReference type="Pfam" id="PF08032">
    <property type="entry name" value="SpoU_sub_bind"/>
    <property type="match status" value="1"/>
</dbReference>
<evidence type="ECO:0000313" key="5">
    <source>
        <dbReference type="EMBL" id="TDV24122.1"/>
    </source>
</evidence>
<gene>
    <name evidence="5" type="ORF">BCF59_0068</name>
</gene>
<comment type="similarity">
    <text evidence="1">Belongs to the class IV-like SAM-binding methyltransferase superfamily. RNA methyltransferase TrmH family.</text>
</comment>
<dbReference type="EMBL" id="SOCN01000001">
    <property type="protein sequence ID" value="TDV24122.1"/>
    <property type="molecule type" value="Genomic_DNA"/>
</dbReference>
<comment type="caution">
    <text evidence="5">The sequence shown here is derived from an EMBL/GenBank/DDBJ whole genome shotgun (WGS) entry which is preliminary data.</text>
</comment>
<dbReference type="GO" id="GO:0006396">
    <property type="term" value="P:RNA processing"/>
    <property type="evidence" value="ECO:0007669"/>
    <property type="project" value="InterPro"/>
</dbReference>
<dbReference type="SUPFAM" id="SSF75217">
    <property type="entry name" value="alpha/beta knot"/>
    <property type="match status" value="1"/>
</dbReference>
<dbReference type="GO" id="GO:0032259">
    <property type="term" value="P:methylation"/>
    <property type="evidence" value="ECO:0007669"/>
    <property type="project" value="UniProtKB-KW"/>
</dbReference>
<feature type="domain" description="RNA 2-O ribose methyltransferase substrate binding" evidence="4">
    <location>
        <begin position="5"/>
        <end position="71"/>
    </location>
</feature>
<dbReference type="InterPro" id="IPR029064">
    <property type="entry name" value="Ribosomal_eL30-like_sf"/>
</dbReference>
<dbReference type="GO" id="GO:0005829">
    <property type="term" value="C:cytosol"/>
    <property type="evidence" value="ECO:0007669"/>
    <property type="project" value="TreeGrafter"/>
</dbReference>
<dbReference type="Proteomes" id="UP000295757">
    <property type="component" value="Unassembled WGS sequence"/>
</dbReference>
<dbReference type="InterPro" id="IPR004441">
    <property type="entry name" value="rRNA_MeTrfase_TrmH"/>
</dbReference>
<reference evidence="5 6" key="1">
    <citation type="submission" date="2019-03" db="EMBL/GenBank/DDBJ databases">
        <title>Genomic Encyclopedia of Archaeal and Bacterial Type Strains, Phase II (KMG-II): from individual species to whole genera.</title>
        <authorList>
            <person name="Goeker M."/>
        </authorList>
    </citation>
    <scope>NUCLEOTIDE SEQUENCE [LARGE SCALE GENOMIC DNA]</scope>
    <source>
        <strain evidence="5 6">ATCC 35214</strain>
    </source>
</reference>
<evidence type="ECO:0000313" key="6">
    <source>
        <dbReference type="Proteomes" id="UP000295757"/>
    </source>
</evidence>
<dbReference type="SUPFAM" id="SSF55315">
    <property type="entry name" value="L30e-like"/>
    <property type="match status" value="1"/>
</dbReference>
<dbReference type="InterPro" id="IPR013123">
    <property type="entry name" value="SpoU_subst-bd"/>
</dbReference>
<dbReference type="InterPro" id="IPR001537">
    <property type="entry name" value="SpoU_MeTrfase"/>
</dbReference>
<keyword evidence="6" id="KW-1185">Reference proteome</keyword>
<protein>
    <submittedName>
        <fullName evidence="5">23S rRNA (Guanosine2251-2'-O)-methyltransferase</fullName>
    </submittedName>
</protein>
<dbReference type="CDD" id="cd18103">
    <property type="entry name" value="SpoU-like_RlmB"/>
    <property type="match status" value="1"/>
</dbReference>
<name>A0A4R7UCG1_9BACT</name>
<dbReference type="PANTHER" id="PTHR46429:SF1">
    <property type="entry name" value="23S RRNA (GUANOSINE-2'-O-)-METHYLTRANSFERASE RLMB"/>
    <property type="match status" value="1"/>
</dbReference>
<evidence type="ECO:0000259" key="4">
    <source>
        <dbReference type="SMART" id="SM00967"/>
    </source>
</evidence>
<accession>A0A4R7UCG1</accession>
<dbReference type="PANTHER" id="PTHR46429">
    <property type="entry name" value="23S RRNA (GUANOSINE-2'-O-)-METHYLTRANSFERASE RLMB"/>
    <property type="match status" value="1"/>
</dbReference>
<evidence type="ECO:0000256" key="2">
    <source>
        <dbReference type="ARBA" id="ARBA00022603"/>
    </source>
</evidence>
<proteinExistence type="inferred from homology"/>
<dbReference type="InterPro" id="IPR029026">
    <property type="entry name" value="tRNA_m1G_MTases_N"/>
</dbReference>
<dbReference type="Pfam" id="PF00588">
    <property type="entry name" value="SpoU_methylase"/>
    <property type="match status" value="1"/>
</dbReference>